<evidence type="ECO:0000313" key="2">
    <source>
        <dbReference type="Proteomes" id="UP001596052"/>
    </source>
</evidence>
<sequence length="75" mass="7946">MNTPRESRIPATFEEAFEARNTADKLKAQKAPLSPEQQQALGAGIRMMPVPAGGMKDATVAGYQILSGNGTGFHS</sequence>
<protein>
    <submittedName>
        <fullName evidence="1">Uncharacterized protein</fullName>
    </submittedName>
</protein>
<evidence type="ECO:0000313" key="1">
    <source>
        <dbReference type="EMBL" id="MFC5457266.1"/>
    </source>
</evidence>
<dbReference type="Proteomes" id="UP001596052">
    <property type="component" value="Unassembled WGS sequence"/>
</dbReference>
<proteinExistence type="predicted"/>
<name>A0ABW0KXD6_9BACT</name>
<organism evidence="1 2">
    <name type="scientific">Prosthecobacter fluviatilis</name>
    <dbReference type="NCBI Taxonomy" id="445931"/>
    <lineage>
        <taxon>Bacteria</taxon>
        <taxon>Pseudomonadati</taxon>
        <taxon>Verrucomicrobiota</taxon>
        <taxon>Verrucomicrobiia</taxon>
        <taxon>Verrucomicrobiales</taxon>
        <taxon>Verrucomicrobiaceae</taxon>
        <taxon>Prosthecobacter</taxon>
    </lineage>
</organism>
<reference evidence="2" key="1">
    <citation type="journal article" date="2019" name="Int. J. Syst. Evol. Microbiol.">
        <title>The Global Catalogue of Microorganisms (GCM) 10K type strain sequencing project: providing services to taxonomists for standard genome sequencing and annotation.</title>
        <authorList>
            <consortium name="The Broad Institute Genomics Platform"/>
            <consortium name="The Broad Institute Genome Sequencing Center for Infectious Disease"/>
            <person name="Wu L."/>
            <person name="Ma J."/>
        </authorList>
    </citation>
    <scope>NUCLEOTIDE SEQUENCE [LARGE SCALE GENOMIC DNA]</scope>
    <source>
        <strain evidence="2">CGMCC 4.1469</strain>
    </source>
</reference>
<dbReference type="EMBL" id="JBHSMQ010000009">
    <property type="protein sequence ID" value="MFC5457266.1"/>
    <property type="molecule type" value="Genomic_DNA"/>
</dbReference>
<comment type="caution">
    <text evidence="1">The sequence shown here is derived from an EMBL/GenBank/DDBJ whole genome shotgun (WGS) entry which is preliminary data.</text>
</comment>
<keyword evidence="2" id="KW-1185">Reference proteome</keyword>
<gene>
    <name evidence="1" type="ORF">ACFQDI_20525</name>
</gene>
<accession>A0ABW0KXD6</accession>
<dbReference type="RefSeq" id="WP_377170377.1">
    <property type="nucleotide sequence ID" value="NZ_JBHSMQ010000009.1"/>
</dbReference>